<reference evidence="5 6" key="1">
    <citation type="journal article" date="2020" name="IScience">
        <title>Genome Sequencing of the Endangered Kingdonia uniflora (Circaeasteraceae, Ranunculales) Reveals Potential Mechanisms of Evolutionary Specialization.</title>
        <authorList>
            <person name="Sun Y."/>
            <person name="Deng T."/>
            <person name="Zhang A."/>
            <person name="Moore M.J."/>
            <person name="Landis J.B."/>
            <person name="Lin N."/>
            <person name="Zhang H."/>
            <person name="Zhang X."/>
            <person name="Huang J."/>
            <person name="Zhang X."/>
            <person name="Sun H."/>
            <person name="Wang H."/>
        </authorList>
    </citation>
    <scope>NUCLEOTIDE SEQUENCE [LARGE SCALE GENOMIC DNA]</scope>
    <source>
        <strain evidence="5">TB1705</strain>
        <tissue evidence="5">Leaf</tissue>
    </source>
</reference>
<organism evidence="5 6">
    <name type="scientific">Kingdonia uniflora</name>
    <dbReference type="NCBI Taxonomy" id="39325"/>
    <lineage>
        <taxon>Eukaryota</taxon>
        <taxon>Viridiplantae</taxon>
        <taxon>Streptophyta</taxon>
        <taxon>Embryophyta</taxon>
        <taxon>Tracheophyta</taxon>
        <taxon>Spermatophyta</taxon>
        <taxon>Magnoliopsida</taxon>
        <taxon>Ranunculales</taxon>
        <taxon>Circaeasteraceae</taxon>
        <taxon>Kingdonia</taxon>
    </lineage>
</organism>
<dbReference type="Proteomes" id="UP000541444">
    <property type="component" value="Unassembled WGS sequence"/>
</dbReference>
<evidence type="ECO:0000313" key="5">
    <source>
        <dbReference type="EMBL" id="KAF6150843.1"/>
    </source>
</evidence>
<dbReference type="SUPFAM" id="SSF49764">
    <property type="entry name" value="HSP20-like chaperones"/>
    <property type="match status" value="1"/>
</dbReference>
<dbReference type="InterPro" id="IPR002068">
    <property type="entry name" value="A-crystallin/Hsp20_dom"/>
</dbReference>
<dbReference type="AlphaFoldDB" id="A0A7J7M7J4"/>
<proteinExistence type="inferred from homology"/>
<sequence>MAEFLFGRPLLWKTSVMPWGCPGLTAQMDWIETPTSHIFKINVPGYGKEDIKVRVKEGNVLQIREEDEGGSKEEFLVKEVFWHMAEREVGGGKRRRFSRKIGLPESVKVDHIKAGVENGVLTIVVPKDANPKSS</sequence>
<evidence type="ECO:0000259" key="4">
    <source>
        <dbReference type="PROSITE" id="PS01031"/>
    </source>
</evidence>
<gene>
    <name evidence="5" type="ORF">GIB67_020926</name>
</gene>
<dbReference type="PANTHER" id="PTHR11527">
    <property type="entry name" value="HEAT-SHOCK PROTEIN 20 FAMILY MEMBER"/>
    <property type="match status" value="1"/>
</dbReference>
<dbReference type="InterPro" id="IPR008978">
    <property type="entry name" value="HSP20-like_chaperone"/>
</dbReference>
<dbReference type="Gene3D" id="2.60.40.790">
    <property type="match status" value="1"/>
</dbReference>
<feature type="domain" description="SHSP" evidence="4">
    <location>
        <begin position="19"/>
        <end position="134"/>
    </location>
</feature>
<dbReference type="PROSITE" id="PS01031">
    <property type="entry name" value="SHSP"/>
    <property type="match status" value="1"/>
</dbReference>
<dbReference type="Pfam" id="PF00011">
    <property type="entry name" value="HSP20"/>
    <property type="match status" value="1"/>
</dbReference>
<comment type="similarity">
    <text evidence="2 3">Belongs to the small heat shock protein (HSP20) family.</text>
</comment>
<protein>
    <recommendedName>
        <fullName evidence="4">SHSP domain-containing protein</fullName>
    </recommendedName>
</protein>
<keyword evidence="1" id="KW-0346">Stress response</keyword>
<evidence type="ECO:0000256" key="3">
    <source>
        <dbReference type="RuleBase" id="RU003616"/>
    </source>
</evidence>
<keyword evidence="6" id="KW-1185">Reference proteome</keyword>
<dbReference type="InterPro" id="IPR031107">
    <property type="entry name" value="Small_HSP"/>
</dbReference>
<name>A0A7J7M7J4_9MAGN</name>
<dbReference type="EMBL" id="JACGCM010001726">
    <property type="protein sequence ID" value="KAF6150843.1"/>
    <property type="molecule type" value="Genomic_DNA"/>
</dbReference>
<accession>A0A7J7M7J4</accession>
<dbReference type="OrthoDB" id="1431247at2759"/>
<evidence type="ECO:0000256" key="2">
    <source>
        <dbReference type="PROSITE-ProRule" id="PRU00285"/>
    </source>
</evidence>
<evidence type="ECO:0000256" key="1">
    <source>
        <dbReference type="ARBA" id="ARBA00023016"/>
    </source>
</evidence>
<comment type="caution">
    <text evidence="5">The sequence shown here is derived from an EMBL/GenBank/DDBJ whole genome shotgun (WGS) entry which is preliminary data.</text>
</comment>
<evidence type="ECO:0000313" key="6">
    <source>
        <dbReference type="Proteomes" id="UP000541444"/>
    </source>
</evidence>